<evidence type="ECO:0000313" key="4">
    <source>
        <dbReference type="WBParaSite" id="NBR_0001028401-mRNA-1"/>
    </source>
</evidence>
<evidence type="ECO:0000256" key="1">
    <source>
        <dbReference type="SAM" id="MobiDB-lite"/>
    </source>
</evidence>
<name>A0A0N4Y3B5_NIPBR</name>
<gene>
    <name evidence="2" type="ORF">NBR_LOCUS10285</name>
</gene>
<dbReference type="EMBL" id="UYSL01020285">
    <property type="protein sequence ID" value="VDL73874.1"/>
    <property type="molecule type" value="Genomic_DNA"/>
</dbReference>
<organism evidence="4">
    <name type="scientific">Nippostrongylus brasiliensis</name>
    <name type="common">Rat hookworm</name>
    <dbReference type="NCBI Taxonomy" id="27835"/>
    <lineage>
        <taxon>Eukaryota</taxon>
        <taxon>Metazoa</taxon>
        <taxon>Ecdysozoa</taxon>
        <taxon>Nematoda</taxon>
        <taxon>Chromadorea</taxon>
        <taxon>Rhabditida</taxon>
        <taxon>Rhabditina</taxon>
        <taxon>Rhabditomorpha</taxon>
        <taxon>Strongyloidea</taxon>
        <taxon>Heligmosomidae</taxon>
        <taxon>Nippostrongylus</taxon>
    </lineage>
</organism>
<feature type="region of interest" description="Disordered" evidence="1">
    <location>
        <begin position="218"/>
        <end position="278"/>
    </location>
</feature>
<reference evidence="2 3" key="2">
    <citation type="submission" date="2018-11" db="EMBL/GenBank/DDBJ databases">
        <authorList>
            <consortium name="Pathogen Informatics"/>
        </authorList>
    </citation>
    <scope>NUCLEOTIDE SEQUENCE [LARGE SCALE GENOMIC DNA]</scope>
</reference>
<evidence type="ECO:0000313" key="2">
    <source>
        <dbReference type="EMBL" id="VDL73874.1"/>
    </source>
</evidence>
<dbReference type="WBParaSite" id="NBR_0001028401-mRNA-1">
    <property type="protein sequence ID" value="NBR_0001028401-mRNA-1"/>
    <property type="gene ID" value="NBR_0001028401"/>
</dbReference>
<dbReference type="AlphaFoldDB" id="A0A0N4Y3B5"/>
<sequence>MSIENPWKKRRAGVPSAVETLVNMDAIILCEHRRGNTIEFYSIFSITHRLCMRCGADIDLPVGVWMRLQYTGDDFDQGFLSGRRLRLIKTIPAPRNVPTRLERYDGDDLRVILTTRVFVEYLPNERFCLVSDDLGDIRFEREQLPSVLDQFEEGVDAEVEFYADSLWLRRLFGLQKRDHSYPKATSREFRNNFPSTSSAVGQGFPVVTSDMLHSTVKSMRRLSLSSDRQSPSQELPRDERIPSPIAGKSAPSKISERKPSDSSTAANPRAESREVPKWLPPKILPTYENVIDTSTEKPSGRDPTPAWCCVVRIRVDHIICYAPIAGIHKILVTAELLKQCLGVSHTSDMVDVGLWLNVMCEPRCNREYDDVRQPHFSHIATKICAAPQRNPPVEPWNQRVVCGHGTSKPP</sequence>
<dbReference type="Proteomes" id="UP000271162">
    <property type="component" value="Unassembled WGS sequence"/>
</dbReference>
<dbReference type="OMA" id="EWRDDID"/>
<reference evidence="4" key="1">
    <citation type="submission" date="2017-02" db="UniProtKB">
        <authorList>
            <consortium name="WormBaseParasite"/>
        </authorList>
    </citation>
    <scope>IDENTIFICATION</scope>
</reference>
<feature type="compositionally biased region" description="Polar residues" evidence="1">
    <location>
        <begin position="218"/>
        <end position="233"/>
    </location>
</feature>
<keyword evidence="3" id="KW-1185">Reference proteome</keyword>
<evidence type="ECO:0000313" key="3">
    <source>
        <dbReference type="Proteomes" id="UP000271162"/>
    </source>
</evidence>
<proteinExistence type="predicted"/>
<protein>
    <submittedName>
        <fullName evidence="4">Velvet domain-containing protein</fullName>
    </submittedName>
</protein>
<accession>A0A0N4Y3B5</accession>